<dbReference type="PANTHER" id="PTHR38166:SF1">
    <property type="entry name" value="C2H2-TYPE DOMAIN-CONTAINING PROTEIN"/>
    <property type="match status" value="1"/>
</dbReference>
<evidence type="ECO:0000313" key="2">
    <source>
        <dbReference type="Proteomes" id="UP000319160"/>
    </source>
</evidence>
<name>A0A553HVX5_9PEZI</name>
<accession>A0A553HVX5</accession>
<proteinExistence type="predicted"/>
<dbReference type="PANTHER" id="PTHR38166">
    <property type="entry name" value="C2H2-TYPE DOMAIN-CONTAINING PROTEIN-RELATED"/>
    <property type="match status" value="1"/>
</dbReference>
<reference evidence="2" key="1">
    <citation type="submission" date="2019-06" db="EMBL/GenBank/DDBJ databases">
        <title>Draft genome sequence of the griseofulvin-producing fungus Xylaria cubensis strain G536.</title>
        <authorList>
            <person name="Mead M.E."/>
            <person name="Raja H.A."/>
            <person name="Steenwyk J.L."/>
            <person name="Knowles S.L."/>
            <person name="Oberlies N.H."/>
            <person name="Rokas A."/>
        </authorList>
    </citation>
    <scope>NUCLEOTIDE SEQUENCE [LARGE SCALE GENOMIC DNA]</scope>
    <source>
        <strain evidence="2">G536</strain>
    </source>
</reference>
<sequence length="140" mass="16433">MVPTHCPRCLEEFSAFADFDAHLRQKARCEERSGKIEGITETVKEKLSRRSDHSVDEAEQWRDIWKIIFEREPPVSPYIDLDLPEEINWYNDYLFSEVPKRLSRKDVPQSSAEGKLVLGTVEEIARDWKNLWQQGRVTAI</sequence>
<dbReference type="STRING" id="2512241.A0A553HVX5"/>
<evidence type="ECO:0008006" key="3">
    <source>
        <dbReference type="Google" id="ProtNLM"/>
    </source>
</evidence>
<protein>
    <recommendedName>
        <fullName evidence="3">C2H2-type domain-containing protein</fullName>
    </recommendedName>
</protein>
<comment type="caution">
    <text evidence="1">The sequence shown here is derived from an EMBL/GenBank/DDBJ whole genome shotgun (WGS) entry which is preliminary data.</text>
</comment>
<dbReference type="OrthoDB" id="3521097at2759"/>
<evidence type="ECO:0000313" key="1">
    <source>
        <dbReference type="EMBL" id="TRX92102.1"/>
    </source>
</evidence>
<organism evidence="1 2">
    <name type="scientific">Xylaria flabelliformis</name>
    <dbReference type="NCBI Taxonomy" id="2512241"/>
    <lineage>
        <taxon>Eukaryota</taxon>
        <taxon>Fungi</taxon>
        <taxon>Dikarya</taxon>
        <taxon>Ascomycota</taxon>
        <taxon>Pezizomycotina</taxon>
        <taxon>Sordariomycetes</taxon>
        <taxon>Xylariomycetidae</taxon>
        <taxon>Xylariales</taxon>
        <taxon>Xylariaceae</taxon>
        <taxon>Xylaria</taxon>
    </lineage>
</organism>
<keyword evidence="2" id="KW-1185">Reference proteome</keyword>
<dbReference type="AlphaFoldDB" id="A0A553HVX5"/>
<dbReference type="EMBL" id="VFLP01000039">
    <property type="protein sequence ID" value="TRX92102.1"/>
    <property type="molecule type" value="Genomic_DNA"/>
</dbReference>
<dbReference type="Proteomes" id="UP000319160">
    <property type="component" value="Unassembled WGS sequence"/>
</dbReference>
<gene>
    <name evidence="1" type="ORF">FHL15_006969</name>
</gene>